<feature type="region of interest" description="Disordered" evidence="1">
    <location>
        <begin position="935"/>
        <end position="988"/>
    </location>
</feature>
<accession>A0A0D3IHE4</accession>
<evidence type="ECO:0000313" key="4">
    <source>
        <dbReference type="Proteomes" id="UP000013827"/>
    </source>
</evidence>
<dbReference type="PANTHER" id="PTHR43021">
    <property type="entry name" value="NA(+)/H(+) ANTIPORTER-RELATED"/>
    <property type="match status" value="1"/>
</dbReference>
<keyword evidence="2" id="KW-0812">Transmembrane</keyword>
<feature type="compositionally biased region" description="Basic and acidic residues" evidence="1">
    <location>
        <begin position="817"/>
        <end position="830"/>
    </location>
</feature>
<feature type="transmembrane region" description="Helical" evidence="2">
    <location>
        <begin position="506"/>
        <end position="524"/>
    </location>
</feature>
<feature type="transmembrane region" description="Helical" evidence="2">
    <location>
        <begin position="434"/>
        <end position="455"/>
    </location>
</feature>
<feature type="transmembrane region" description="Helical" evidence="2">
    <location>
        <begin position="245"/>
        <end position="264"/>
    </location>
</feature>
<dbReference type="InterPro" id="IPR038770">
    <property type="entry name" value="Na+/solute_symporter_sf"/>
</dbReference>
<name>A0A0D3IHE4_EMIH1</name>
<dbReference type="PANTHER" id="PTHR43021:SF2">
    <property type="entry name" value="CATION_H+ EXCHANGER DOMAIN-CONTAINING PROTEIN"/>
    <property type="match status" value="1"/>
</dbReference>
<dbReference type="Gene3D" id="1.20.1530.20">
    <property type="match status" value="1"/>
</dbReference>
<feature type="compositionally biased region" description="Low complexity" evidence="1">
    <location>
        <begin position="876"/>
        <end position="886"/>
    </location>
</feature>
<feature type="compositionally biased region" description="Pro residues" evidence="1">
    <location>
        <begin position="833"/>
        <end position="843"/>
    </location>
</feature>
<protein>
    <recommendedName>
        <fullName evidence="5">Cation/H+ exchanger domain-containing protein</fullName>
    </recommendedName>
</protein>
<reference evidence="3" key="2">
    <citation type="submission" date="2024-10" db="UniProtKB">
        <authorList>
            <consortium name="EnsemblProtists"/>
        </authorList>
    </citation>
    <scope>IDENTIFICATION</scope>
</reference>
<evidence type="ECO:0000256" key="2">
    <source>
        <dbReference type="SAM" id="Phobius"/>
    </source>
</evidence>
<feature type="transmembrane region" description="Helical" evidence="2">
    <location>
        <begin position="304"/>
        <end position="328"/>
    </location>
</feature>
<evidence type="ECO:0000256" key="1">
    <source>
        <dbReference type="SAM" id="MobiDB-lite"/>
    </source>
</evidence>
<dbReference type="HOGENOM" id="CLU_302162_0_0_1"/>
<organism evidence="3 4">
    <name type="scientific">Emiliania huxleyi (strain CCMP1516)</name>
    <dbReference type="NCBI Taxonomy" id="280463"/>
    <lineage>
        <taxon>Eukaryota</taxon>
        <taxon>Haptista</taxon>
        <taxon>Haptophyta</taxon>
        <taxon>Prymnesiophyceae</taxon>
        <taxon>Isochrysidales</taxon>
        <taxon>Noelaerhabdaceae</taxon>
        <taxon>Emiliania</taxon>
    </lineage>
</organism>
<dbReference type="AlphaFoldDB" id="A0A0D3IHE4"/>
<keyword evidence="2" id="KW-0472">Membrane</keyword>
<reference evidence="4" key="1">
    <citation type="journal article" date="2013" name="Nature">
        <title>Pan genome of the phytoplankton Emiliania underpins its global distribution.</title>
        <authorList>
            <person name="Read B.A."/>
            <person name="Kegel J."/>
            <person name="Klute M.J."/>
            <person name="Kuo A."/>
            <person name="Lefebvre S.C."/>
            <person name="Maumus F."/>
            <person name="Mayer C."/>
            <person name="Miller J."/>
            <person name="Monier A."/>
            <person name="Salamov A."/>
            <person name="Young J."/>
            <person name="Aguilar M."/>
            <person name="Claverie J.M."/>
            <person name="Frickenhaus S."/>
            <person name="Gonzalez K."/>
            <person name="Herman E.K."/>
            <person name="Lin Y.C."/>
            <person name="Napier J."/>
            <person name="Ogata H."/>
            <person name="Sarno A.F."/>
            <person name="Shmutz J."/>
            <person name="Schroeder D."/>
            <person name="de Vargas C."/>
            <person name="Verret F."/>
            <person name="von Dassow P."/>
            <person name="Valentin K."/>
            <person name="Van de Peer Y."/>
            <person name="Wheeler G."/>
            <person name="Dacks J.B."/>
            <person name="Delwiche C.F."/>
            <person name="Dyhrman S.T."/>
            <person name="Glockner G."/>
            <person name="John U."/>
            <person name="Richards T."/>
            <person name="Worden A.Z."/>
            <person name="Zhang X."/>
            <person name="Grigoriev I.V."/>
            <person name="Allen A.E."/>
            <person name="Bidle K."/>
            <person name="Borodovsky M."/>
            <person name="Bowler C."/>
            <person name="Brownlee C."/>
            <person name="Cock J.M."/>
            <person name="Elias M."/>
            <person name="Gladyshev V.N."/>
            <person name="Groth M."/>
            <person name="Guda C."/>
            <person name="Hadaegh A."/>
            <person name="Iglesias-Rodriguez M.D."/>
            <person name="Jenkins J."/>
            <person name="Jones B.M."/>
            <person name="Lawson T."/>
            <person name="Leese F."/>
            <person name="Lindquist E."/>
            <person name="Lobanov A."/>
            <person name="Lomsadze A."/>
            <person name="Malik S.B."/>
            <person name="Marsh M.E."/>
            <person name="Mackinder L."/>
            <person name="Mock T."/>
            <person name="Mueller-Roeber B."/>
            <person name="Pagarete A."/>
            <person name="Parker M."/>
            <person name="Probert I."/>
            <person name="Quesneville H."/>
            <person name="Raines C."/>
            <person name="Rensing S.A."/>
            <person name="Riano-Pachon D.M."/>
            <person name="Richier S."/>
            <person name="Rokitta S."/>
            <person name="Shiraiwa Y."/>
            <person name="Soanes D.M."/>
            <person name="van der Giezen M."/>
            <person name="Wahlund T.M."/>
            <person name="Williams B."/>
            <person name="Wilson W."/>
            <person name="Wolfe G."/>
            <person name="Wurch L.L."/>
        </authorList>
    </citation>
    <scope>NUCLEOTIDE SEQUENCE</scope>
</reference>
<proteinExistence type="predicted"/>
<sequence>MKVCIALEERGYRLLEACLLNAAYYDDGTRESRFLRVATECATALDAEAWEQMSGGADSPDPAGSAERVAAATERKTASKGKHGKKKGKKRQRLLRRCWRSAEAAEAVDPMKSLITLVCLAASSTPITPLDEGDVWGDVVISGAAEGGSNSSAPSSILGGDEGGVERGAAVPVDAGEVGSGADAEWAAESAEAAESCVGVAGEGLLHCYLEGCVAECSNEIAPALLLLLLVGMSAHTFGSLLSGLGFPAITTFLFFGVVAGPYGCDVLSSDESRRLLWLNDVALGFIGLSAGGKLHLNEVRENLSAAVSVLTGLVSVTWVASVLSTLALGDLFLPFLVDLPLSHRISAALLIACLAVARSPSSAIAIIEELHAKGPFTTTVLTVTVLMDVVVVLLFALTQLVVNALTAAGEAEGGEGGAAAGAMLLLAFLKQTLLSVVAGALLGFAYPLVVYARLPDGWCRTPAPLAPLALLVGALVAFAQRAAFLLTGFALFFGEEYDEVTRGAARLNPLVVCMVTGFIASNFSSVRKARLFHASVTDLSGPVYLLFFTFTGITMDLGVLWRNRSACILLFGARSLSIIAGSRLGGQLGGQPAEYYNRYWMAFLTQAGVTLGLAQTVAPHFSWGPDFAACIVALVVCNQVVGPPLFKAVIGFVNESNIGYVPEAAKGVGSRIRNLGNIKGQGSGRPKPRAALCITANDGLGDGVTKRLRELDWEVLVADGSLHVTTALDDDKVIGRTLYNLHVADGQLQAKYFKFVVGDRVRHGLRGIGTVTEHMADGRTRVLFDSGEEHKYKPSSMSKLVYENLLHSARSSAGRPAREEPMVSPELRRRPSPPPPPPPPPDAASESSRKTMRTPARTPAGQARRGSTGSVSQTAALRSSRSSKAAPPPLGLQRSGSMGAAMLSPPPAQGRASRAELRRSTSSLEKGLLDHMCRQTPSSEGRTLQPRLGHSGAVQPIDEWWHVRTQGSRSPTSASPTRCGCSGWRRR</sequence>
<dbReference type="STRING" id="2903.R1DPN2"/>
<feature type="transmembrane region" description="Helical" evidence="2">
    <location>
        <begin position="380"/>
        <end position="403"/>
    </location>
</feature>
<feature type="compositionally biased region" description="Basic residues" evidence="1">
    <location>
        <begin position="78"/>
        <end position="94"/>
    </location>
</feature>
<dbReference type="KEGG" id="ehx:EMIHUDRAFT_465210"/>
<feature type="transmembrane region" description="Helical" evidence="2">
    <location>
        <begin position="467"/>
        <end position="494"/>
    </location>
</feature>
<feature type="transmembrane region" description="Helical" evidence="2">
    <location>
        <begin position="276"/>
        <end position="297"/>
    </location>
</feature>
<feature type="region of interest" description="Disordered" evidence="1">
    <location>
        <begin position="52"/>
        <end position="94"/>
    </location>
</feature>
<dbReference type="RefSeq" id="XP_005763108.1">
    <property type="nucleotide sequence ID" value="XM_005763051.1"/>
</dbReference>
<evidence type="ECO:0008006" key="5">
    <source>
        <dbReference type="Google" id="ProtNLM"/>
    </source>
</evidence>
<dbReference type="PaxDb" id="2903-EOD10679"/>
<feature type="compositionally biased region" description="Polar residues" evidence="1">
    <location>
        <begin position="866"/>
        <end position="875"/>
    </location>
</feature>
<dbReference type="eggNOG" id="ENOG502QRM4">
    <property type="taxonomic scope" value="Eukaryota"/>
</dbReference>
<feature type="region of interest" description="Disordered" evidence="1">
    <location>
        <begin position="810"/>
        <end position="921"/>
    </location>
</feature>
<keyword evidence="2" id="KW-1133">Transmembrane helix</keyword>
<dbReference type="GeneID" id="17256782"/>
<feature type="transmembrane region" description="Helical" evidence="2">
    <location>
        <begin position="544"/>
        <end position="562"/>
    </location>
</feature>
<feature type="transmembrane region" description="Helical" evidence="2">
    <location>
        <begin position="348"/>
        <end position="368"/>
    </location>
</feature>
<dbReference type="EnsemblProtists" id="EOD10679">
    <property type="protein sequence ID" value="EOD10679"/>
    <property type="gene ID" value="EMIHUDRAFT_465210"/>
</dbReference>
<dbReference type="Proteomes" id="UP000013827">
    <property type="component" value="Unassembled WGS sequence"/>
</dbReference>
<evidence type="ECO:0000313" key="3">
    <source>
        <dbReference type="EnsemblProtists" id="EOD10679"/>
    </source>
</evidence>
<feature type="compositionally biased region" description="Polar residues" evidence="1">
    <location>
        <begin position="966"/>
        <end position="977"/>
    </location>
</feature>
<keyword evidence="4" id="KW-1185">Reference proteome</keyword>